<dbReference type="Pfam" id="PF04559">
    <property type="entry name" value="Herpes_UL17"/>
    <property type="match status" value="1"/>
</dbReference>
<name>A0A0A0PKF4_HCMV</name>
<protein>
    <submittedName>
        <fullName evidence="8">DNA packaging tegument protein UL17</fullName>
    </submittedName>
</protein>
<evidence type="ECO:0000256" key="5">
    <source>
        <dbReference type="ARBA" id="ARBA00022921"/>
    </source>
</evidence>
<keyword evidence="2" id="KW-1048">Host nucleus</keyword>
<gene>
    <name evidence="8" type="primary">UL93</name>
</gene>
<feature type="region of interest" description="Disordered" evidence="7">
    <location>
        <begin position="54"/>
        <end position="77"/>
    </location>
</feature>
<evidence type="ECO:0000256" key="1">
    <source>
        <dbReference type="ARBA" id="ARBA00022561"/>
    </source>
</evidence>
<evidence type="ECO:0000256" key="4">
    <source>
        <dbReference type="ARBA" id="ARBA00022844"/>
    </source>
</evidence>
<organism evidence="8 9">
    <name type="scientific">Human cytomegalovirus</name>
    <name type="common">HHV-5</name>
    <name type="synonym">Human herpesvirus 5</name>
    <dbReference type="NCBI Taxonomy" id="10359"/>
    <lineage>
        <taxon>Viruses</taxon>
        <taxon>Duplodnaviria</taxon>
        <taxon>Heunggongvirae</taxon>
        <taxon>Peploviricota</taxon>
        <taxon>Herviviricetes</taxon>
        <taxon>Herpesvirales</taxon>
        <taxon>Orthoherpesviridae</taxon>
        <taxon>Betaherpesvirinae</taxon>
        <taxon>Cytomegalovirus</taxon>
        <taxon>Cytomegalovirus humanbeta5</taxon>
    </lineage>
</organism>
<feature type="compositionally biased region" description="Acidic residues" evidence="7">
    <location>
        <begin position="61"/>
        <end position="76"/>
    </location>
</feature>
<proteinExistence type="inferred from homology"/>
<dbReference type="EMBL" id="KJ361971">
    <property type="protein sequence ID" value="AHJ86179.1"/>
    <property type="molecule type" value="Genomic_DNA"/>
</dbReference>
<dbReference type="GO" id="GO:0051276">
    <property type="term" value="P:chromosome organization"/>
    <property type="evidence" value="ECO:0007669"/>
    <property type="project" value="InterPro"/>
</dbReference>
<feature type="region of interest" description="Disordered" evidence="7">
    <location>
        <begin position="442"/>
        <end position="467"/>
    </location>
</feature>
<dbReference type="GO" id="GO:0019028">
    <property type="term" value="C:viral capsid"/>
    <property type="evidence" value="ECO:0007669"/>
    <property type="project" value="UniProtKB-KW"/>
</dbReference>
<feature type="region of interest" description="Disordered" evidence="7">
    <location>
        <begin position="176"/>
        <end position="206"/>
    </location>
</feature>
<evidence type="ECO:0000256" key="7">
    <source>
        <dbReference type="SAM" id="MobiDB-lite"/>
    </source>
</evidence>
<keyword evidence="5" id="KW-0426">Late protein</keyword>
<keyword evidence="4" id="KW-0946">Virion</keyword>
<sequence>METHLYSDLAFEARFADDEQLPLHLVLDQEVLSNEEAETLRYVYYRNVDSVGRSAGRAPGGDEDDAPASDDAEDAVGGDRAFDRERRTWQRACFRVLPRPLELLDYLRQSGLTVTLEKEQRVRMFYAVFTTLGLRCPDNRLSGAQTLHLRLVWPDGSYRDWEFLARDLLREEMEANKRDRQHQLATTTNHRRRGGLRNNLDNGSDHRLPEAAVASLETAVSTPFFEIPNGAGTSSANGGGRFSNLEQRVARLLRGDEEFIYHAGPLEPPSKIRGHELVQLRLDVNPDLMYATDPHDRDEVARTDEWKGAGVSRLREVWDVQHRVRLRVLWYVNSFWRSRELSYDDHEVELYRALDAYRARVAVEYVLIRAVRDEIYAVLRRDGGALPQRFACHVPRNMSWRVVWELCRHALALWMDRADVRSCIIKALTPRLSRGAAAAAQRARRQRERPAPKPQELLFGPRNESGPPAERTWYADVVRCVRAQVDLGVEVRAARCPRTGLWIVRDRRGRLRRWLSQPEVCVLYVTPDLDFYWVLPGGFAVFSRVTLHGLAQRALRDRFQNFEAVLARGMHVEAGRQEPETPRVSGRRLPFVDL</sequence>
<reference evidence="8 9" key="1">
    <citation type="submission" date="2014-01" db="EMBL/GenBank/DDBJ databases">
        <title>Diversity of human cytomegalovirus.</title>
        <authorList>
            <person name="Wilkie G.S."/>
            <person name="Zavattoni M."/>
            <person name="Davison A.J."/>
        </authorList>
    </citation>
    <scope>NUCLEOTIDE SEQUENCE [LARGE SCALE GENOMIC DNA]</scope>
    <source>
        <strain evidence="8">UKNEQAS1</strain>
    </source>
</reference>
<keyword evidence="6" id="KW-0231">Viral genome packaging</keyword>
<evidence type="ECO:0000256" key="3">
    <source>
        <dbReference type="ARBA" id="ARBA00022612"/>
    </source>
</evidence>
<evidence type="ECO:0000313" key="8">
    <source>
        <dbReference type="EMBL" id="AHJ86179.1"/>
    </source>
</evidence>
<keyword evidence="1" id="KW-0167">Capsid protein</keyword>
<evidence type="ECO:0000256" key="2">
    <source>
        <dbReference type="ARBA" id="ARBA00022562"/>
    </source>
</evidence>
<dbReference type="HAMAP" id="MF_04017">
    <property type="entry name" value="HSV_CVC1"/>
    <property type="match status" value="1"/>
</dbReference>
<organismHost>
    <name type="scientific">Homo sapiens</name>
    <name type="common">Human</name>
    <dbReference type="NCBI Taxonomy" id="9606"/>
</organismHost>
<evidence type="ECO:0000313" key="9">
    <source>
        <dbReference type="Proteomes" id="UP000169234"/>
    </source>
</evidence>
<keyword evidence="3" id="KW-1188">Viral release from host cell</keyword>
<dbReference type="Proteomes" id="UP000169234">
    <property type="component" value="Genome"/>
</dbReference>
<evidence type="ECO:0000256" key="6">
    <source>
        <dbReference type="ARBA" id="ARBA00023219"/>
    </source>
</evidence>
<accession>A0A0A0PKF4</accession>
<dbReference type="InterPro" id="IPR007640">
    <property type="entry name" value="UL17-like"/>
</dbReference>